<evidence type="ECO:0000256" key="1">
    <source>
        <dbReference type="ARBA" id="ARBA00005495"/>
    </source>
</evidence>
<accession>A0A7W4H4A1</accession>
<dbReference type="PROSITE" id="PS51891">
    <property type="entry name" value="CENP_V_GFA"/>
    <property type="match status" value="1"/>
</dbReference>
<sequence>MTERTGRCLCGAVSFTLSSEPLATRVCWCRDCQHLAANGTVNLLVAADGLSISGALAEYSKTADSGNQATRQFCPNCGTHLFAKSAARPEFRIVRAGNLDEPSSIRPTFNIWASSAPAWACLDPQLERVEQQPVAPKPRPTESQA</sequence>
<dbReference type="GO" id="GO:0016846">
    <property type="term" value="F:carbon-sulfur lyase activity"/>
    <property type="evidence" value="ECO:0007669"/>
    <property type="project" value="InterPro"/>
</dbReference>
<evidence type="ECO:0000313" key="7">
    <source>
        <dbReference type="Proteomes" id="UP000581189"/>
    </source>
</evidence>
<dbReference type="Proteomes" id="UP000581189">
    <property type="component" value="Unassembled WGS sequence"/>
</dbReference>
<comment type="caution">
    <text evidence="6">The sequence shown here is derived from an EMBL/GenBank/DDBJ whole genome shotgun (WGS) entry which is preliminary data.</text>
</comment>
<dbReference type="RefSeq" id="WP_182834377.1">
    <property type="nucleotide sequence ID" value="NZ_JACJFN010000003.1"/>
</dbReference>
<keyword evidence="4" id="KW-0456">Lyase</keyword>
<evidence type="ECO:0000256" key="2">
    <source>
        <dbReference type="ARBA" id="ARBA00022723"/>
    </source>
</evidence>
<evidence type="ECO:0000256" key="3">
    <source>
        <dbReference type="ARBA" id="ARBA00022833"/>
    </source>
</evidence>
<organism evidence="6 7">
    <name type="scientific">Aquipseudomonas guryensis</name>
    <dbReference type="NCBI Taxonomy" id="2759165"/>
    <lineage>
        <taxon>Bacteria</taxon>
        <taxon>Pseudomonadati</taxon>
        <taxon>Pseudomonadota</taxon>
        <taxon>Gammaproteobacteria</taxon>
        <taxon>Pseudomonadales</taxon>
        <taxon>Pseudomonadaceae</taxon>
        <taxon>Aquipseudomonas</taxon>
    </lineage>
</organism>
<reference evidence="6 7" key="1">
    <citation type="submission" date="2020-08" db="EMBL/GenBank/DDBJ databases">
        <authorList>
            <person name="Kim C.M."/>
        </authorList>
    </citation>
    <scope>NUCLEOTIDE SEQUENCE [LARGE SCALE GENOMIC DNA]</scope>
    <source>
        <strain evidence="6 7">SR9</strain>
    </source>
</reference>
<dbReference type="AlphaFoldDB" id="A0A7W4H4A1"/>
<dbReference type="PANTHER" id="PTHR33337">
    <property type="entry name" value="GFA DOMAIN-CONTAINING PROTEIN"/>
    <property type="match status" value="1"/>
</dbReference>
<comment type="similarity">
    <text evidence="1">Belongs to the Gfa family.</text>
</comment>
<name>A0A7W4H4A1_9GAMM</name>
<feature type="domain" description="CENP-V/GFA" evidence="5">
    <location>
        <begin position="4"/>
        <end position="120"/>
    </location>
</feature>
<proteinExistence type="inferred from homology"/>
<protein>
    <submittedName>
        <fullName evidence="6">GFA family protein</fullName>
    </submittedName>
</protein>
<keyword evidence="7" id="KW-1185">Reference proteome</keyword>
<evidence type="ECO:0000256" key="4">
    <source>
        <dbReference type="ARBA" id="ARBA00023239"/>
    </source>
</evidence>
<keyword evidence="2" id="KW-0479">Metal-binding</keyword>
<evidence type="ECO:0000259" key="5">
    <source>
        <dbReference type="PROSITE" id="PS51891"/>
    </source>
</evidence>
<gene>
    <name evidence="6" type="ORF">H3H45_14150</name>
</gene>
<dbReference type="Pfam" id="PF04828">
    <property type="entry name" value="GFA"/>
    <property type="match status" value="1"/>
</dbReference>
<dbReference type="SUPFAM" id="SSF51316">
    <property type="entry name" value="Mss4-like"/>
    <property type="match status" value="1"/>
</dbReference>
<dbReference type="PANTHER" id="PTHR33337:SF40">
    <property type="entry name" value="CENP-V_GFA DOMAIN-CONTAINING PROTEIN-RELATED"/>
    <property type="match status" value="1"/>
</dbReference>
<dbReference type="GO" id="GO:0046872">
    <property type="term" value="F:metal ion binding"/>
    <property type="evidence" value="ECO:0007669"/>
    <property type="project" value="UniProtKB-KW"/>
</dbReference>
<keyword evidence="3" id="KW-0862">Zinc</keyword>
<dbReference type="InterPro" id="IPR006913">
    <property type="entry name" value="CENP-V/GFA"/>
</dbReference>
<evidence type="ECO:0000313" key="6">
    <source>
        <dbReference type="EMBL" id="MBB1520390.1"/>
    </source>
</evidence>
<dbReference type="EMBL" id="JACJFN010000003">
    <property type="protein sequence ID" value="MBB1520390.1"/>
    <property type="molecule type" value="Genomic_DNA"/>
</dbReference>
<dbReference type="Gene3D" id="3.90.1590.10">
    <property type="entry name" value="glutathione-dependent formaldehyde- activating enzyme (gfa)"/>
    <property type="match status" value="1"/>
</dbReference>
<dbReference type="InterPro" id="IPR011057">
    <property type="entry name" value="Mss4-like_sf"/>
</dbReference>